<dbReference type="EMBL" id="POAF01000004">
    <property type="protein sequence ID" value="RBM01000.1"/>
    <property type="molecule type" value="Genomic_DNA"/>
</dbReference>
<accession>A0A365YFC7</accession>
<gene>
    <name evidence="2" type="ORF">C1H84_09325</name>
    <name evidence="1" type="ORF">GT020_14150</name>
</gene>
<proteinExistence type="predicted"/>
<evidence type="ECO:0000313" key="4">
    <source>
        <dbReference type="Proteomes" id="UP000477543"/>
    </source>
</evidence>
<organism evidence="2 3">
    <name type="scientific">Glutamicibacter soli</name>
    <dbReference type="NCBI Taxonomy" id="453836"/>
    <lineage>
        <taxon>Bacteria</taxon>
        <taxon>Bacillati</taxon>
        <taxon>Actinomycetota</taxon>
        <taxon>Actinomycetes</taxon>
        <taxon>Micrococcales</taxon>
        <taxon>Micrococcaceae</taxon>
        <taxon>Glutamicibacter</taxon>
    </lineage>
</organism>
<name>A0A365YFC7_9MICC</name>
<dbReference type="Proteomes" id="UP000477543">
    <property type="component" value="Unassembled WGS sequence"/>
</dbReference>
<keyword evidence="3" id="KW-1185">Reference proteome</keyword>
<comment type="caution">
    <text evidence="2">The sequence shown here is derived from an EMBL/GenBank/DDBJ whole genome shotgun (WGS) entry which is preliminary data.</text>
</comment>
<dbReference type="Pfam" id="PF13376">
    <property type="entry name" value="OmdA"/>
    <property type="match status" value="1"/>
</dbReference>
<evidence type="ECO:0000313" key="2">
    <source>
        <dbReference type="EMBL" id="RBM01000.1"/>
    </source>
</evidence>
<evidence type="ECO:0000313" key="3">
    <source>
        <dbReference type="Proteomes" id="UP000252167"/>
    </source>
</evidence>
<reference evidence="1 4" key="2">
    <citation type="submission" date="2020-01" db="EMBL/GenBank/DDBJ databases">
        <title>Glutamicibacter soli M275.</title>
        <authorList>
            <person name="Meng X."/>
        </authorList>
    </citation>
    <scope>NUCLEOTIDE SEQUENCE [LARGE SCALE GENOMIC DNA]</scope>
    <source>
        <strain evidence="1 4">M275</strain>
    </source>
</reference>
<evidence type="ECO:0008006" key="5">
    <source>
        <dbReference type="Google" id="ProtNLM"/>
    </source>
</evidence>
<dbReference type="Proteomes" id="UP000252167">
    <property type="component" value="Unassembled WGS sequence"/>
</dbReference>
<reference evidence="2 3" key="1">
    <citation type="submission" date="2018-01" db="EMBL/GenBank/DDBJ databases">
        <title>Glutamicibacter soli strain NHPC-3 Whole genome sequence and assembly.</title>
        <authorList>
            <person name="Choudhury P."/>
            <person name="Gupta D."/>
            <person name="Sengupta K."/>
            <person name="Jawed A."/>
            <person name="Sultana N."/>
            <person name="Saha P."/>
        </authorList>
    </citation>
    <scope>NUCLEOTIDE SEQUENCE [LARGE SCALE GENOMIC DNA]</scope>
    <source>
        <strain evidence="2 3">NHPC-3</strain>
    </source>
</reference>
<dbReference type="EMBL" id="WYDN01000014">
    <property type="protein sequence ID" value="NAZ17202.1"/>
    <property type="molecule type" value="Genomic_DNA"/>
</dbReference>
<dbReference type="AlphaFoldDB" id="A0A365YFC7"/>
<protein>
    <recommendedName>
        <fullName evidence="5">YdeI/OmpD-associated family protein</fullName>
    </recommendedName>
</protein>
<sequence length="178" mass="19262">MAAKGEAFELTGIVRLIADRRIVAFDQESSDRLPSRGQVAVELSGACDTVTVVLDPDGRRGHWLSIDGSGPVDIDAEPGSKLAFTAQLCGSWPETEVPGDLSAALKDTPELDGTWAGLTPMARWEWVRWVGATKNPQTRQRRVEVSISKLLDGKRRPCCFDLSSCTDPEVAKGGKLIV</sequence>
<evidence type="ECO:0000313" key="1">
    <source>
        <dbReference type="EMBL" id="NAZ17202.1"/>
    </source>
</evidence>
<dbReference type="RefSeq" id="WP_113607269.1">
    <property type="nucleotide sequence ID" value="NZ_POAF01000004.1"/>
</dbReference>